<accession>A0A2J5HTQ0</accession>
<dbReference type="Proteomes" id="UP000235023">
    <property type="component" value="Unassembled WGS sequence"/>
</dbReference>
<evidence type="ECO:0000313" key="4">
    <source>
        <dbReference type="Proteomes" id="UP000235023"/>
    </source>
</evidence>
<dbReference type="OrthoDB" id="4497263at2759"/>
<dbReference type="AlphaFoldDB" id="A0A2J5HTQ0"/>
<feature type="compositionally biased region" description="Polar residues" evidence="1">
    <location>
        <begin position="203"/>
        <end position="217"/>
    </location>
</feature>
<feature type="compositionally biased region" description="Low complexity" evidence="1">
    <location>
        <begin position="184"/>
        <end position="201"/>
    </location>
</feature>
<evidence type="ECO:0000313" key="3">
    <source>
        <dbReference type="EMBL" id="PLN80727.1"/>
    </source>
</evidence>
<proteinExistence type="predicted"/>
<keyword evidence="2" id="KW-1133">Transmembrane helix</keyword>
<feature type="transmembrane region" description="Helical" evidence="2">
    <location>
        <begin position="223"/>
        <end position="246"/>
    </location>
</feature>
<feature type="region of interest" description="Disordered" evidence="1">
    <location>
        <begin position="184"/>
        <end position="217"/>
    </location>
</feature>
<evidence type="ECO:0000256" key="2">
    <source>
        <dbReference type="SAM" id="Phobius"/>
    </source>
</evidence>
<sequence length="303" mass="31348">MSSTLYPAETTDGTVTSFIPLTTAWPSSSGCASFFRLNGPSLVAYDPGYGLEIDTDVMCAPPAVTTWWEQGHLFGGGSRHTAVSIGPLICPEDFTTAMSSIRDGSSTLAMCCPSDYYLAGTTSGKVAGDCLSDVSSGMTLTYASTPFGESDAWTIKTTTLSRSSSVGAIAVVGWTVSIASTTSTATSKPAASSKPAPIPTTSEPPANDTSPAPSSDLTPGVKAGIGVGAGVGALGVIALLFALYIFTRRRQPKDPNILAAEPQVPPQAPPTRHENWHYVWPAELMANKYRPGHGGEPPAELGA</sequence>
<dbReference type="EMBL" id="KZ559544">
    <property type="protein sequence ID" value="PLN80727.1"/>
    <property type="molecule type" value="Genomic_DNA"/>
</dbReference>
<organism evidence="3 4">
    <name type="scientific">Aspergillus taichungensis</name>
    <dbReference type="NCBI Taxonomy" id="482145"/>
    <lineage>
        <taxon>Eukaryota</taxon>
        <taxon>Fungi</taxon>
        <taxon>Dikarya</taxon>
        <taxon>Ascomycota</taxon>
        <taxon>Pezizomycotina</taxon>
        <taxon>Eurotiomycetes</taxon>
        <taxon>Eurotiomycetidae</taxon>
        <taxon>Eurotiales</taxon>
        <taxon>Aspergillaceae</taxon>
        <taxon>Aspergillus</taxon>
        <taxon>Aspergillus subgen. Circumdati</taxon>
    </lineage>
</organism>
<gene>
    <name evidence="3" type="ORF">BDW42DRAFT_170372</name>
</gene>
<evidence type="ECO:0008006" key="5">
    <source>
        <dbReference type="Google" id="ProtNLM"/>
    </source>
</evidence>
<keyword evidence="4" id="KW-1185">Reference proteome</keyword>
<protein>
    <recommendedName>
        <fullName evidence="5">Mid2 domain-containing protein</fullName>
    </recommendedName>
</protein>
<name>A0A2J5HTQ0_9EURO</name>
<evidence type="ECO:0000256" key="1">
    <source>
        <dbReference type="SAM" id="MobiDB-lite"/>
    </source>
</evidence>
<keyword evidence="2" id="KW-0472">Membrane</keyword>
<reference evidence="4" key="1">
    <citation type="submission" date="2017-12" db="EMBL/GenBank/DDBJ databases">
        <authorList>
            <consortium name="DOE Joint Genome Institute"/>
            <person name="Mondo S.J."/>
            <person name="Kjaerbolling I."/>
            <person name="Vesth T.C."/>
            <person name="Frisvad J.C."/>
            <person name="Nybo J.L."/>
            <person name="Theobald S."/>
            <person name="Kuo A."/>
            <person name="Bowyer P."/>
            <person name="Matsuda Y."/>
            <person name="Lyhne E.K."/>
            <person name="Kogle M.E."/>
            <person name="Clum A."/>
            <person name="Lipzen A."/>
            <person name="Salamov A."/>
            <person name="Ngan C.Y."/>
            <person name="Daum C."/>
            <person name="Chiniquy J."/>
            <person name="Barry K."/>
            <person name="LaButti K."/>
            <person name="Haridas S."/>
            <person name="Simmons B.A."/>
            <person name="Magnuson J.K."/>
            <person name="Mortensen U.H."/>
            <person name="Larsen T.O."/>
            <person name="Grigoriev I.V."/>
            <person name="Baker S.E."/>
            <person name="Andersen M.R."/>
            <person name="Nordberg H.P."/>
            <person name="Cantor M.N."/>
            <person name="Hua S.X."/>
        </authorList>
    </citation>
    <scope>NUCLEOTIDE SEQUENCE [LARGE SCALE GENOMIC DNA]</scope>
    <source>
        <strain evidence="4">IBT 19404</strain>
    </source>
</reference>
<keyword evidence="2" id="KW-0812">Transmembrane</keyword>